<reference evidence="1" key="2">
    <citation type="submission" date="2021-04" db="EMBL/GenBank/DDBJ databases">
        <authorList>
            <person name="Gilroy R."/>
        </authorList>
    </citation>
    <scope>NUCLEOTIDE SEQUENCE</scope>
    <source>
        <strain evidence="1">ChiBcec16-3735</strain>
    </source>
</reference>
<sequence length="60" mass="6540">SRRGTMPACENRSAAPAVPSLLRPQDALGAAAFVECKRMQRSRCAFLVELDSVEEFSDTP</sequence>
<organism evidence="1 2">
    <name type="scientific">Candidatus Faecalibacterium gallistercoris</name>
    <dbReference type="NCBI Taxonomy" id="2838579"/>
    <lineage>
        <taxon>Bacteria</taxon>
        <taxon>Bacillati</taxon>
        <taxon>Bacillota</taxon>
        <taxon>Clostridia</taxon>
        <taxon>Eubacteriales</taxon>
        <taxon>Oscillospiraceae</taxon>
        <taxon>Faecalibacterium</taxon>
    </lineage>
</organism>
<evidence type="ECO:0000313" key="1">
    <source>
        <dbReference type="EMBL" id="HIZ57520.1"/>
    </source>
</evidence>
<reference evidence="1" key="1">
    <citation type="journal article" date="2021" name="PeerJ">
        <title>Extensive microbial diversity within the chicken gut microbiome revealed by metagenomics and culture.</title>
        <authorList>
            <person name="Gilroy R."/>
            <person name="Ravi A."/>
            <person name="Getino M."/>
            <person name="Pursley I."/>
            <person name="Horton D.L."/>
            <person name="Alikhan N.F."/>
            <person name="Baker D."/>
            <person name="Gharbi K."/>
            <person name="Hall N."/>
            <person name="Watson M."/>
            <person name="Adriaenssens E.M."/>
            <person name="Foster-Nyarko E."/>
            <person name="Jarju S."/>
            <person name="Secka A."/>
            <person name="Antonio M."/>
            <person name="Oren A."/>
            <person name="Chaudhuri R.R."/>
            <person name="La Ragione R."/>
            <person name="Hildebrand F."/>
            <person name="Pallen M.J."/>
        </authorList>
    </citation>
    <scope>NUCLEOTIDE SEQUENCE</scope>
    <source>
        <strain evidence="1">ChiBcec16-3735</strain>
    </source>
</reference>
<protein>
    <submittedName>
        <fullName evidence="1">Uncharacterized protein</fullName>
    </submittedName>
</protein>
<dbReference type="EMBL" id="DXBJ01000020">
    <property type="protein sequence ID" value="HIZ57520.1"/>
    <property type="molecule type" value="Genomic_DNA"/>
</dbReference>
<proteinExistence type="predicted"/>
<dbReference type="AlphaFoldDB" id="A0A9D2FEB2"/>
<dbReference type="Proteomes" id="UP000824065">
    <property type="component" value="Unassembled WGS sequence"/>
</dbReference>
<feature type="non-terminal residue" evidence="1">
    <location>
        <position position="1"/>
    </location>
</feature>
<evidence type="ECO:0000313" key="2">
    <source>
        <dbReference type="Proteomes" id="UP000824065"/>
    </source>
</evidence>
<gene>
    <name evidence="1" type="ORF">H9725_02885</name>
</gene>
<name>A0A9D2FEB2_9FIRM</name>
<accession>A0A9D2FEB2</accession>
<comment type="caution">
    <text evidence="1">The sequence shown here is derived from an EMBL/GenBank/DDBJ whole genome shotgun (WGS) entry which is preliminary data.</text>
</comment>